<evidence type="ECO:0008006" key="3">
    <source>
        <dbReference type="Google" id="ProtNLM"/>
    </source>
</evidence>
<dbReference type="Proteomes" id="UP000609323">
    <property type="component" value="Unassembled WGS sequence"/>
</dbReference>
<evidence type="ECO:0000313" key="2">
    <source>
        <dbReference type="Proteomes" id="UP000609323"/>
    </source>
</evidence>
<keyword evidence="2" id="KW-1185">Reference proteome</keyword>
<organism evidence="1 2">
    <name type="scientific">Paenibacillus physcomitrellae</name>
    <dbReference type="NCBI Taxonomy" id="1619311"/>
    <lineage>
        <taxon>Bacteria</taxon>
        <taxon>Bacillati</taxon>
        <taxon>Bacillota</taxon>
        <taxon>Bacilli</taxon>
        <taxon>Bacillales</taxon>
        <taxon>Paenibacillaceae</taxon>
        <taxon>Paenibacillus</taxon>
    </lineage>
</organism>
<name>A0ABQ1GQW6_9BACL</name>
<dbReference type="EMBL" id="BMHF01000017">
    <property type="protein sequence ID" value="GGA48616.1"/>
    <property type="molecule type" value="Genomic_DNA"/>
</dbReference>
<protein>
    <recommendedName>
        <fullName evidence="3">Secreted protein</fullName>
    </recommendedName>
</protein>
<sequence>MLMLSIYLVSIRTIVPCSVYRALSSPSCHSEWSIVAIVQSMDGDVSFKVFGARFGYDWRRRLQN</sequence>
<reference evidence="2" key="1">
    <citation type="journal article" date="2019" name="Int. J. Syst. Evol. Microbiol.">
        <title>The Global Catalogue of Microorganisms (GCM) 10K type strain sequencing project: providing services to taxonomists for standard genome sequencing and annotation.</title>
        <authorList>
            <consortium name="The Broad Institute Genomics Platform"/>
            <consortium name="The Broad Institute Genome Sequencing Center for Infectious Disease"/>
            <person name="Wu L."/>
            <person name="Ma J."/>
        </authorList>
    </citation>
    <scope>NUCLEOTIDE SEQUENCE [LARGE SCALE GENOMIC DNA]</scope>
    <source>
        <strain evidence="2">CGMCC 1.15044</strain>
    </source>
</reference>
<evidence type="ECO:0000313" key="1">
    <source>
        <dbReference type="EMBL" id="GGA48616.1"/>
    </source>
</evidence>
<gene>
    <name evidence="1" type="ORF">GCM10010917_37410</name>
</gene>
<accession>A0ABQ1GQW6</accession>
<comment type="caution">
    <text evidence="1">The sequence shown here is derived from an EMBL/GenBank/DDBJ whole genome shotgun (WGS) entry which is preliminary data.</text>
</comment>
<proteinExistence type="predicted"/>